<gene>
    <name evidence="1" type="ORF">JZ00_03790</name>
</gene>
<proteinExistence type="predicted"/>
<dbReference type="RefSeq" id="WP_039588975.1">
    <property type="nucleotide sequence ID" value="NZ_JQGJ02000004.1"/>
</dbReference>
<evidence type="ECO:0000313" key="1">
    <source>
        <dbReference type="EMBL" id="KHK65906.1"/>
    </source>
</evidence>
<name>A0A0B1Z9K6_9PSED</name>
<dbReference type="Proteomes" id="UP000030949">
    <property type="component" value="Unassembled WGS sequence"/>
</dbReference>
<evidence type="ECO:0008006" key="3">
    <source>
        <dbReference type="Google" id="ProtNLM"/>
    </source>
</evidence>
<accession>A0A0B1Z9K6</accession>
<comment type="caution">
    <text evidence="1">The sequence shown here is derived from an EMBL/GenBank/DDBJ whole genome shotgun (WGS) entry which is preliminary data.</text>
</comment>
<sequence>MMLTYTITAKTLIFEWPSDLRVKEVMTHTCLRNRKHTVAQTQILAEAAKVVCARLSETSYGNIFSGLSVLVNKLPDQPWPAHDDVDNWQKVVVTLFERTIQAKGVSLETRIAYWAAAVRILKAMARMGVMPQSVIIPSVKGNLRGGERGTAPVGFKRKKIPPAVEIEGVLPKSFIIERDLHIADDLFLSQFKAELETSISLIANALDGYWTEMIETHEIGKKLIETIPVEIRDAIINNNGIGIDGVHVCAKAKPYAFESLLLLAKHKYETGQINAITATEISRTSTGLNLERIKRLFRVSKAICPQKYLKSKISNEFTGRLIGLLSTVDCNAAVAILIINNPVFTSESIGRANLLMDNGDCYVQVDTEDGVVRFSVSKPRSMSRKVAHLNKVSCEVLSKIIECTASTRKLLFTKKRRNWKRLFLYVAQKGPAANPGQISNNNSIKNSLRNRLISDLNSIKGSLDISPKALRATQGIITFLRTGSLALTAMVLGNTLAVAKSNYVPGWLVKRFTNRTLRILAQKVIVVATHGYPWALAASDCTTSEDLHLFIVRILTEATGNDPFSKFARKRLDKNNEFTSNQTSKSGDLYLHMDNEVLAALYAYESKVSTLPEDEQLRIHLETNLSHKALCNIASLSRLAAELDIETASEADLKIANNFCGDSLDEIKGAHKQALAQADYFHSLFSNIRATAELSPQAR</sequence>
<organism evidence="1 2">
    <name type="scientific">Pseudomonas frederiksbergensis</name>
    <dbReference type="NCBI Taxonomy" id="104087"/>
    <lineage>
        <taxon>Bacteria</taxon>
        <taxon>Pseudomonadati</taxon>
        <taxon>Pseudomonadota</taxon>
        <taxon>Gammaproteobacteria</taxon>
        <taxon>Pseudomonadales</taxon>
        <taxon>Pseudomonadaceae</taxon>
        <taxon>Pseudomonas</taxon>
    </lineage>
</organism>
<dbReference type="AlphaFoldDB" id="A0A0B1Z9K6"/>
<protein>
    <recommendedName>
        <fullName evidence="3">Integrase</fullName>
    </recommendedName>
</protein>
<dbReference type="OrthoDB" id="7033735at2"/>
<dbReference type="EMBL" id="JQGJ01000002">
    <property type="protein sequence ID" value="KHK65906.1"/>
    <property type="molecule type" value="Genomic_DNA"/>
</dbReference>
<reference evidence="2" key="1">
    <citation type="submission" date="2015-03" db="EMBL/GenBank/DDBJ databases">
        <title>Pseudomonas frederiksbergensis hydrocarbon degrader.</title>
        <authorList>
            <person name="Brown L.M."/>
            <person name="Ruiz O.N."/>
            <person name="Mueller S."/>
            <person name="Gunasekera T.S."/>
        </authorList>
    </citation>
    <scope>NUCLEOTIDE SEQUENCE [LARGE SCALE GENOMIC DNA]</scope>
    <source>
        <strain evidence="2">SI8</strain>
    </source>
</reference>
<evidence type="ECO:0000313" key="2">
    <source>
        <dbReference type="Proteomes" id="UP000030949"/>
    </source>
</evidence>